<proteinExistence type="predicted"/>
<keyword evidence="4" id="KW-1185">Reference proteome</keyword>
<accession>A0ABS5CFH2</accession>
<comment type="caution">
    <text evidence="3">The sequence shown here is derived from an EMBL/GenBank/DDBJ whole genome shotgun (WGS) entry which is preliminary data.</text>
</comment>
<dbReference type="InterPro" id="IPR014710">
    <property type="entry name" value="RmlC-like_jellyroll"/>
</dbReference>
<protein>
    <submittedName>
        <fullName evidence="3">AraC family ligand binding domain-containing protein</fullName>
    </submittedName>
</protein>
<dbReference type="InterPro" id="IPR011051">
    <property type="entry name" value="RmlC_Cupin_sf"/>
</dbReference>
<sequence length="122" mass="13996">MLRLSADGLIDAEFETEFYYHRKLQYWTIVHDHEDFYECFLITEGSVYHLVNGVKQLMTEGMFTFIRPTDTHSYERYGDEEVELLNINFRSSMVEEAFAYLGEGFNQAGGSGNTGARIGNAA</sequence>
<dbReference type="Proteomes" id="UP000673394">
    <property type="component" value="Unassembled WGS sequence"/>
</dbReference>
<name>A0ABS5CFH2_9BACL</name>
<dbReference type="EMBL" id="JAGKSP010000007">
    <property type="protein sequence ID" value="MBP3964632.1"/>
    <property type="molecule type" value="Genomic_DNA"/>
</dbReference>
<dbReference type="SUPFAM" id="SSF51182">
    <property type="entry name" value="RmlC-like cupins"/>
    <property type="match status" value="1"/>
</dbReference>
<dbReference type="RefSeq" id="WP_210660328.1">
    <property type="nucleotide sequence ID" value="NZ_JAGKSP010000007.1"/>
</dbReference>
<evidence type="ECO:0000256" key="1">
    <source>
        <dbReference type="ARBA" id="ARBA00023125"/>
    </source>
</evidence>
<reference evidence="3 4" key="1">
    <citation type="submission" date="2021-04" db="EMBL/GenBank/DDBJ databases">
        <title>Paenibacillus sp. DLE-14 whole genome sequence.</title>
        <authorList>
            <person name="Ham Y.J."/>
        </authorList>
    </citation>
    <scope>NUCLEOTIDE SEQUENCE [LARGE SCALE GENOMIC DNA]</scope>
    <source>
        <strain evidence="3 4">DLE-14</strain>
    </source>
</reference>
<organism evidence="3 4">
    <name type="scientific">Paenibacillus lignilyticus</name>
    <dbReference type="NCBI Taxonomy" id="1172615"/>
    <lineage>
        <taxon>Bacteria</taxon>
        <taxon>Bacillati</taxon>
        <taxon>Bacillota</taxon>
        <taxon>Bacilli</taxon>
        <taxon>Bacillales</taxon>
        <taxon>Paenibacillaceae</taxon>
        <taxon>Paenibacillus</taxon>
    </lineage>
</organism>
<keyword evidence="1" id="KW-0238">DNA-binding</keyword>
<gene>
    <name evidence="3" type="ORF">I8J30_18080</name>
</gene>
<feature type="domain" description="AraC-type arabinose-binding/dimerisation" evidence="2">
    <location>
        <begin position="29"/>
        <end position="99"/>
    </location>
</feature>
<evidence type="ECO:0000313" key="4">
    <source>
        <dbReference type="Proteomes" id="UP000673394"/>
    </source>
</evidence>
<dbReference type="Pfam" id="PF02311">
    <property type="entry name" value="AraC_binding"/>
    <property type="match status" value="1"/>
</dbReference>
<evidence type="ECO:0000313" key="3">
    <source>
        <dbReference type="EMBL" id="MBP3964632.1"/>
    </source>
</evidence>
<dbReference type="Gene3D" id="2.60.120.10">
    <property type="entry name" value="Jelly Rolls"/>
    <property type="match status" value="1"/>
</dbReference>
<dbReference type="InterPro" id="IPR003313">
    <property type="entry name" value="AraC-bd"/>
</dbReference>
<evidence type="ECO:0000259" key="2">
    <source>
        <dbReference type="Pfam" id="PF02311"/>
    </source>
</evidence>